<evidence type="ECO:0000256" key="1">
    <source>
        <dbReference type="SAM" id="MobiDB-lite"/>
    </source>
</evidence>
<feature type="compositionally biased region" description="Polar residues" evidence="1">
    <location>
        <begin position="284"/>
        <end position="297"/>
    </location>
</feature>
<dbReference type="GO" id="GO:0031514">
    <property type="term" value="C:motile cilium"/>
    <property type="evidence" value="ECO:0007669"/>
    <property type="project" value="TreeGrafter"/>
</dbReference>
<dbReference type="OrthoDB" id="2126411at2759"/>
<evidence type="ECO:0000313" key="3">
    <source>
        <dbReference type="Proteomes" id="UP000316079"/>
    </source>
</evidence>
<dbReference type="PANTHER" id="PTHR24274:SF1">
    <property type="entry name" value="CILIA- AND FLAGELLA-ASSOCIATED PROTEIN 161"/>
    <property type="match status" value="1"/>
</dbReference>
<feature type="compositionally biased region" description="Basic and acidic residues" evidence="1">
    <location>
        <begin position="298"/>
        <end position="308"/>
    </location>
</feature>
<feature type="region of interest" description="Disordered" evidence="1">
    <location>
        <begin position="284"/>
        <end position="308"/>
    </location>
</feature>
<comment type="caution">
    <text evidence="2">The sequence shown here is derived from an EMBL/GenBank/DDBJ whole genome shotgun (WGS) entry which is preliminary data.</text>
</comment>
<organism evidence="2 3">
    <name type="scientific">Danionella cerebrum</name>
    <dbReference type="NCBI Taxonomy" id="2873325"/>
    <lineage>
        <taxon>Eukaryota</taxon>
        <taxon>Metazoa</taxon>
        <taxon>Chordata</taxon>
        <taxon>Craniata</taxon>
        <taxon>Vertebrata</taxon>
        <taxon>Euteleostomi</taxon>
        <taxon>Actinopterygii</taxon>
        <taxon>Neopterygii</taxon>
        <taxon>Teleostei</taxon>
        <taxon>Ostariophysi</taxon>
        <taxon>Cypriniformes</taxon>
        <taxon>Danionidae</taxon>
        <taxon>Danioninae</taxon>
        <taxon>Danionella</taxon>
    </lineage>
</organism>
<dbReference type="EMBL" id="SRMA01025046">
    <property type="protein sequence ID" value="TRY99730.1"/>
    <property type="molecule type" value="Genomic_DNA"/>
</dbReference>
<dbReference type="Pfam" id="PF24569">
    <property type="entry name" value="CFAP161"/>
    <property type="match status" value="1"/>
</dbReference>
<dbReference type="Gene3D" id="2.80.10.50">
    <property type="match status" value="1"/>
</dbReference>
<sequence length="308" mass="34436">MAHIRTYNSRVRVGNWNEDVTLQEETLRDFILLKDRGELAVQKEGALKQNILSPVSLSVSPDGFLHFGDTVMLVNPGGGDIEQRVACVLSIIADRSNVSSQTHSDLRLTGPLQVGGATSMDPCVRNAFIVTSVDGSPVGEVVRYDQNFALKTTGGFTGQLFLSSDHKSFLKCAKKSRLQELSLVQELDFLCWWKIIYFQPQERFENEGSPVQVNIKVLIRHCKTNQCLAALGNHILTPFGKEYELTAHTFIDSHKAERDNNHWLAVTAHPANHNKSLLQRIQDSATTEEQMESQENTQVKDSDSTPQM</sequence>
<dbReference type="PANTHER" id="PTHR24274">
    <property type="entry name" value="CILIA- AND FLAGELLA-ASSOCIATED PROTEIN 161"/>
    <property type="match status" value="1"/>
</dbReference>
<dbReference type="Proteomes" id="UP000316079">
    <property type="component" value="Unassembled WGS sequence"/>
</dbReference>
<gene>
    <name evidence="2" type="ORF">DNTS_016544</name>
</gene>
<name>A0A553RC25_9TELE</name>
<dbReference type="STRING" id="623744.A0A553RC25"/>
<reference evidence="2 3" key="1">
    <citation type="journal article" date="2019" name="Sci. Data">
        <title>Hybrid genome assembly and annotation of Danionella translucida.</title>
        <authorList>
            <person name="Kadobianskyi M."/>
            <person name="Schulze L."/>
            <person name="Schuelke M."/>
            <person name="Judkewitz B."/>
        </authorList>
    </citation>
    <scope>NUCLEOTIDE SEQUENCE [LARGE SCALE GENOMIC DNA]</scope>
    <source>
        <strain evidence="2 3">Bolton</strain>
    </source>
</reference>
<evidence type="ECO:0000313" key="2">
    <source>
        <dbReference type="EMBL" id="TRY99730.1"/>
    </source>
</evidence>
<protein>
    <recommendedName>
        <fullName evidence="4">Cilia- and flagella-associated protein 161</fullName>
    </recommendedName>
</protein>
<proteinExistence type="predicted"/>
<dbReference type="GO" id="GO:0060271">
    <property type="term" value="P:cilium assembly"/>
    <property type="evidence" value="ECO:0007669"/>
    <property type="project" value="TreeGrafter"/>
</dbReference>
<dbReference type="AlphaFoldDB" id="A0A553RC25"/>
<accession>A0A553RC25</accession>
<evidence type="ECO:0008006" key="4">
    <source>
        <dbReference type="Google" id="ProtNLM"/>
    </source>
</evidence>
<keyword evidence="3" id="KW-1185">Reference proteome</keyword>
<dbReference type="InterPro" id="IPR055325">
    <property type="entry name" value="CF161"/>
</dbReference>